<evidence type="ECO:0000313" key="2">
    <source>
        <dbReference type="EMBL" id="KAK3097150.1"/>
    </source>
</evidence>
<dbReference type="Proteomes" id="UP001186944">
    <property type="component" value="Unassembled WGS sequence"/>
</dbReference>
<organism evidence="2 3">
    <name type="scientific">Pinctada imbricata</name>
    <name type="common">Atlantic pearl-oyster</name>
    <name type="synonym">Pinctada martensii</name>
    <dbReference type="NCBI Taxonomy" id="66713"/>
    <lineage>
        <taxon>Eukaryota</taxon>
        <taxon>Metazoa</taxon>
        <taxon>Spiralia</taxon>
        <taxon>Lophotrochozoa</taxon>
        <taxon>Mollusca</taxon>
        <taxon>Bivalvia</taxon>
        <taxon>Autobranchia</taxon>
        <taxon>Pteriomorphia</taxon>
        <taxon>Pterioida</taxon>
        <taxon>Pterioidea</taxon>
        <taxon>Pteriidae</taxon>
        <taxon>Pinctada</taxon>
    </lineage>
</organism>
<dbReference type="InterPro" id="IPR036179">
    <property type="entry name" value="Ig-like_dom_sf"/>
</dbReference>
<feature type="coiled-coil region" evidence="1">
    <location>
        <begin position="200"/>
        <end position="241"/>
    </location>
</feature>
<name>A0AA88Y7Y6_PINIB</name>
<evidence type="ECO:0008006" key="4">
    <source>
        <dbReference type="Google" id="ProtNLM"/>
    </source>
</evidence>
<dbReference type="GO" id="GO:0007130">
    <property type="term" value="P:synaptonemal complex assembly"/>
    <property type="evidence" value="ECO:0007669"/>
    <property type="project" value="InterPro"/>
</dbReference>
<protein>
    <recommendedName>
        <fullName evidence="4">Ig-like domain-containing protein</fullName>
    </recommendedName>
</protein>
<dbReference type="AlphaFoldDB" id="A0AA88Y7Y6"/>
<dbReference type="InterPro" id="IPR008827">
    <property type="entry name" value="SYCP1"/>
</dbReference>
<sequence length="656" mass="76870">MILRCWYARRKRDFYLDRDCYLDRKRSKREDRKIHECATTIESLRKSLLELQLENESLSLKLQEEISNRADIQQRINTTREICAYVKEHSLTTDSIMEKCTEEKEELRALQNEQQKKFEVQCFDLAIMYHAYFTDFSLPFLDIIFIILVVDFPITKEREKNVLSERTWTEKLVEAELKLKDLMYLCDEKDIEIRDIRTVVNKNEDKIHDLNNLIDNLQSQLHSTQENLNQTESRLIASEKNLCSSKADVGTLEKKVKEVSEHHMIKVASEKALQEELESLRKAREADLKVFNEEVDMLKKIITDDKQRINDLGTLLERTDNAVEELKSARDILIMEKCEIEAKLHQLLDEKLNVERCHSSEKERAEQLKNHLSNVKKELENSKAVADQQKELLKQLGEDLDASNTEKVNQHNELTTITCEMNRKIEEVNQLKQEILFSEEQKQQLLFKVEEMEGHLKEKRELFCKIEGQLEESKEEIMKLQAHIKEKNNNIEELQIHIQGKLNLHLFSSSIFSNNVVTVETDDDNVTLSTVSVSLNPTTTYYTRVEDDELRITCTANCDPPCKYQWYHQNFQVNGSVLNVNVIREMDYQLYGPLFCLAFNDDYGPFSSTEIRIYVLCKFDYLIESSGTEGQEEVILHNNCAFFETCGQPQKWEGCA</sequence>
<feature type="coiled-coil region" evidence="1">
    <location>
        <begin position="316"/>
        <end position="504"/>
    </location>
</feature>
<reference evidence="2" key="1">
    <citation type="submission" date="2019-08" db="EMBL/GenBank/DDBJ databases">
        <title>The improved chromosome-level genome for the pearl oyster Pinctada fucata martensii using PacBio sequencing and Hi-C.</title>
        <authorList>
            <person name="Zheng Z."/>
        </authorList>
    </citation>
    <scope>NUCLEOTIDE SEQUENCE</scope>
    <source>
        <strain evidence="2">ZZ-2019</strain>
        <tissue evidence="2">Adductor muscle</tissue>
    </source>
</reference>
<dbReference type="GO" id="GO:0000795">
    <property type="term" value="C:synaptonemal complex"/>
    <property type="evidence" value="ECO:0007669"/>
    <property type="project" value="InterPro"/>
</dbReference>
<dbReference type="PANTHER" id="PTHR46918">
    <property type="entry name" value="SYNAPTONEMAL COMPLEX PROTEIN 1"/>
    <property type="match status" value="1"/>
</dbReference>
<dbReference type="EMBL" id="VSWD01000007">
    <property type="protein sequence ID" value="KAK3097150.1"/>
    <property type="molecule type" value="Genomic_DNA"/>
</dbReference>
<proteinExistence type="predicted"/>
<gene>
    <name evidence="2" type="ORF">FSP39_006832</name>
</gene>
<dbReference type="PANTHER" id="PTHR46918:SF1">
    <property type="entry name" value="SYNAPTONEMAL COMPLEX PROTEIN 1"/>
    <property type="match status" value="1"/>
</dbReference>
<comment type="caution">
    <text evidence="2">The sequence shown here is derived from an EMBL/GenBank/DDBJ whole genome shotgun (WGS) entry which is preliminary data.</text>
</comment>
<keyword evidence="3" id="KW-1185">Reference proteome</keyword>
<dbReference type="SUPFAM" id="SSF48726">
    <property type="entry name" value="Immunoglobulin"/>
    <property type="match status" value="1"/>
</dbReference>
<feature type="coiled-coil region" evidence="1">
    <location>
        <begin position="41"/>
        <end position="68"/>
    </location>
</feature>
<accession>A0AA88Y7Y6</accession>
<evidence type="ECO:0000256" key="1">
    <source>
        <dbReference type="SAM" id="Coils"/>
    </source>
</evidence>
<keyword evidence="1" id="KW-0175">Coiled coil</keyword>
<evidence type="ECO:0000313" key="3">
    <source>
        <dbReference type="Proteomes" id="UP001186944"/>
    </source>
</evidence>